<protein>
    <submittedName>
        <fullName evidence="7">Putative lipoprotein YiaD</fullName>
    </submittedName>
</protein>
<evidence type="ECO:0000256" key="1">
    <source>
        <dbReference type="ARBA" id="ARBA00004442"/>
    </source>
</evidence>
<accession>A0A1Y5SE61</accession>
<feature type="chain" id="PRO_5013323172" evidence="5">
    <location>
        <begin position="22"/>
        <end position="328"/>
    </location>
</feature>
<evidence type="ECO:0000259" key="6">
    <source>
        <dbReference type="PROSITE" id="PS51123"/>
    </source>
</evidence>
<feature type="domain" description="OmpA-like" evidence="6">
    <location>
        <begin position="210"/>
        <end position="328"/>
    </location>
</feature>
<dbReference type="PANTHER" id="PTHR30329:SF21">
    <property type="entry name" value="LIPOPROTEIN YIAD-RELATED"/>
    <property type="match status" value="1"/>
</dbReference>
<dbReference type="EMBL" id="FWFQ01000010">
    <property type="protein sequence ID" value="SLN35616.1"/>
    <property type="molecule type" value="Genomic_DNA"/>
</dbReference>
<evidence type="ECO:0000313" key="7">
    <source>
        <dbReference type="EMBL" id="SLN35616.1"/>
    </source>
</evidence>
<dbReference type="InterPro" id="IPR050330">
    <property type="entry name" value="Bact_OuterMem_StrucFunc"/>
</dbReference>
<evidence type="ECO:0000256" key="4">
    <source>
        <dbReference type="PROSITE-ProRule" id="PRU00473"/>
    </source>
</evidence>
<dbReference type="InterPro" id="IPR036737">
    <property type="entry name" value="OmpA-like_sf"/>
</dbReference>
<dbReference type="PROSITE" id="PS51123">
    <property type="entry name" value="OMPA_2"/>
    <property type="match status" value="1"/>
</dbReference>
<name>A0A1Y5SE61_9RHOB</name>
<keyword evidence="8" id="KW-1185">Reference proteome</keyword>
<dbReference type="OrthoDB" id="9792021at2"/>
<dbReference type="RefSeq" id="WP_085868249.1">
    <property type="nucleotide sequence ID" value="NZ_FWFQ01000010.1"/>
</dbReference>
<evidence type="ECO:0000256" key="5">
    <source>
        <dbReference type="SAM" id="SignalP"/>
    </source>
</evidence>
<dbReference type="Proteomes" id="UP000193409">
    <property type="component" value="Unassembled WGS sequence"/>
</dbReference>
<keyword evidence="7" id="KW-0449">Lipoprotein</keyword>
<comment type="subcellular location">
    <subcellularLocation>
        <location evidence="1">Cell outer membrane</location>
    </subcellularLocation>
</comment>
<dbReference type="Gene3D" id="3.30.1330.60">
    <property type="entry name" value="OmpA-like domain"/>
    <property type="match status" value="1"/>
</dbReference>
<sequence length="328" mass="33878">MSTRLAICAAALATLCGGAFAAPLTLPEGALLSARQSEPLASYALPLSPWKDGAMDTQQVEGAFSQSAYRLPDSQLATLEILAPLRDQLEAEGFEILFTCETDGCGGFDFRYSTRILPEPDMHVDLGDFRFLSARKGAGEAAEYLSLLASRSAASGFLQLTRVLPPGHPEAAALSAAAGATDATGVTGEVAARPVESAPAAAAGSLAEKLERDGHSVLDDLVFESGSAQLGAGPFATLAELAAYLAAHPGRTIALVGHTDAEGSLEANVALSKKRAASVAERLISVHGVDAAQISAEGMGFLSPLASNLTEDGRTKNRRVEVILTSTQ</sequence>
<dbReference type="AlphaFoldDB" id="A0A1Y5SE61"/>
<feature type="signal peptide" evidence="5">
    <location>
        <begin position="1"/>
        <end position="21"/>
    </location>
</feature>
<evidence type="ECO:0000256" key="2">
    <source>
        <dbReference type="ARBA" id="ARBA00023136"/>
    </source>
</evidence>
<keyword evidence="2 4" id="KW-0472">Membrane</keyword>
<evidence type="ECO:0000256" key="3">
    <source>
        <dbReference type="ARBA" id="ARBA00023237"/>
    </source>
</evidence>
<dbReference type="SUPFAM" id="SSF103088">
    <property type="entry name" value="OmpA-like"/>
    <property type="match status" value="1"/>
</dbReference>
<proteinExistence type="predicted"/>
<evidence type="ECO:0000313" key="8">
    <source>
        <dbReference type="Proteomes" id="UP000193409"/>
    </source>
</evidence>
<dbReference type="Pfam" id="PF00691">
    <property type="entry name" value="OmpA"/>
    <property type="match status" value="1"/>
</dbReference>
<dbReference type="InterPro" id="IPR006664">
    <property type="entry name" value="OMP_bac"/>
</dbReference>
<dbReference type="CDD" id="cd07185">
    <property type="entry name" value="OmpA_C-like"/>
    <property type="match status" value="1"/>
</dbReference>
<dbReference type="PANTHER" id="PTHR30329">
    <property type="entry name" value="STATOR ELEMENT OF FLAGELLAR MOTOR COMPLEX"/>
    <property type="match status" value="1"/>
</dbReference>
<dbReference type="GO" id="GO:0009279">
    <property type="term" value="C:cell outer membrane"/>
    <property type="evidence" value="ECO:0007669"/>
    <property type="project" value="UniProtKB-SubCell"/>
</dbReference>
<keyword evidence="3" id="KW-0998">Cell outer membrane</keyword>
<dbReference type="PRINTS" id="PR01021">
    <property type="entry name" value="OMPADOMAIN"/>
</dbReference>
<gene>
    <name evidence="7" type="primary">yiaD_3</name>
    <name evidence="7" type="ORF">PSA7680_01674</name>
</gene>
<reference evidence="7 8" key="1">
    <citation type="submission" date="2017-03" db="EMBL/GenBank/DDBJ databases">
        <authorList>
            <person name="Afonso C.L."/>
            <person name="Miller P.J."/>
            <person name="Scott M.A."/>
            <person name="Spackman E."/>
            <person name="Goraichik I."/>
            <person name="Dimitrov K.M."/>
            <person name="Suarez D.L."/>
            <person name="Swayne D.E."/>
        </authorList>
    </citation>
    <scope>NUCLEOTIDE SEQUENCE [LARGE SCALE GENOMIC DNA]</scope>
    <source>
        <strain evidence="7 8">CECT 7680</strain>
    </source>
</reference>
<keyword evidence="5" id="KW-0732">Signal</keyword>
<dbReference type="InterPro" id="IPR006665">
    <property type="entry name" value="OmpA-like"/>
</dbReference>
<organism evidence="7 8">
    <name type="scientific">Pseudoruegeria aquimaris</name>
    <dbReference type="NCBI Taxonomy" id="393663"/>
    <lineage>
        <taxon>Bacteria</taxon>
        <taxon>Pseudomonadati</taxon>
        <taxon>Pseudomonadota</taxon>
        <taxon>Alphaproteobacteria</taxon>
        <taxon>Rhodobacterales</taxon>
        <taxon>Roseobacteraceae</taxon>
        <taxon>Pseudoruegeria</taxon>
    </lineage>
</organism>